<name>A0AAF0UJZ6_SOLVR</name>
<reference evidence="1" key="1">
    <citation type="submission" date="2023-08" db="EMBL/GenBank/DDBJ databases">
        <title>A de novo genome assembly of Solanum verrucosum Schlechtendal, a Mexican diploid species geographically isolated from the other diploid A-genome species in potato relatives.</title>
        <authorList>
            <person name="Hosaka K."/>
        </authorList>
    </citation>
    <scope>NUCLEOTIDE SEQUENCE</scope>
    <source>
        <tissue evidence="1">Young leaves</tissue>
    </source>
</reference>
<evidence type="ECO:0000313" key="2">
    <source>
        <dbReference type="Proteomes" id="UP001234989"/>
    </source>
</evidence>
<evidence type="ECO:0000313" key="1">
    <source>
        <dbReference type="EMBL" id="WMV46589.1"/>
    </source>
</evidence>
<protein>
    <submittedName>
        <fullName evidence="1">Uncharacterized protein</fullName>
    </submittedName>
</protein>
<dbReference type="EMBL" id="CP133620">
    <property type="protein sequence ID" value="WMV46589.1"/>
    <property type="molecule type" value="Genomic_DNA"/>
</dbReference>
<keyword evidence="2" id="KW-1185">Reference proteome</keyword>
<organism evidence="1 2">
    <name type="scientific">Solanum verrucosum</name>
    <dbReference type="NCBI Taxonomy" id="315347"/>
    <lineage>
        <taxon>Eukaryota</taxon>
        <taxon>Viridiplantae</taxon>
        <taxon>Streptophyta</taxon>
        <taxon>Embryophyta</taxon>
        <taxon>Tracheophyta</taxon>
        <taxon>Spermatophyta</taxon>
        <taxon>Magnoliopsida</taxon>
        <taxon>eudicotyledons</taxon>
        <taxon>Gunneridae</taxon>
        <taxon>Pentapetalae</taxon>
        <taxon>asterids</taxon>
        <taxon>lamiids</taxon>
        <taxon>Solanales</taxon>
        <taxon>Solanaceae</taxon>
        <taxon>Solanoideae</taxon>
        <taxon>Solaneae</taxon>
        <taxon>Solanum</taxon>
    </lineage>
</organism>
<dbReference type="AlphaFoldDB" id="A0AAF0UJZ6"/>
<sequence>MTTDRGKDREVALASWEMCQVG</sequence>
<dbReference type="Proteomes" id="UP001234989">
    <property type="component" value="Chromosome 9"/>
</dbReference>
<gene>
    <name evidence="1" type="ORF">MTR67_039974</name>
</gene>
<accession>A0AAF0UJZ6</accession>
<proteinExistence type="predicted"/>